<proteinExistence type="predicted"/>
<dbReference type="AlphaFoldDB" id="A0A0R3TGT2"/>
<dbReference type="Proteomes" id="UP000278807">
    <property type="component" value="Unassembled WGS sequence"/>
</dbReference>
<organism evidence="4">
    <name type="scientific">Rodentolepis nana</name>
    <name type="common">Dwarf tapeworm</name>
    <name type="synonym">Hymenolepis nana</name>
    <dbReference type="NCBI Taxonomy" id="102285"/>
    <lineage>
        <taxon>Eukaryota</taxon>
        <taxon>Metazoa</taxon>
        <taxon>Spiralia</taxon>
        <taxon>Lophotrochozoa</taxon>
        <taxon>Platyhelminthes</taxon>
        <taxon>Cestoda</taxon>
        <taxon>Eucestoda</taxon>
        <taxon>Cyclophyllidea</taxon>
        <taxon>Hymenolepididae</taxon>
        <taxon>Rodentolepis</taxon>
    </lineage>
</organism>
<gene>
    <name evidence="2" type="ORF">HNAJ_LOCUS6269</name>
</gene>
<name>A0A0R3TGT2_RODNA</name>
<feature type="region of interest" description="Disordered" evidence="1">
    <location>
        <begin position="114"/>
        <end position="152"/>
    </location>
</feature>
<reference evidence="4" key="1">
    <citation type="submission" date="2017-02" db="UniProtKB">
        <authorList>
            <consortium name="WormBaseParasite"/>
        </authorList>
    </citation>
    <scope>IDENTIFICATION</scope>
</reference>
<evidence type="ECO:0000256" key="1">
    <source>
        <dbReference type="SAM" id="MobiDB-lite"/>
    </source>
</evidence>
<dbReference type="STRING" id="102285.A0A0R3TGT2"/>
<feature type="compositionally biased region" description="Basic and acidic residues" evidence="1">
    <location>
        <begin position="114"/>
        <end position="134"/>
    </location>
</feature>
<dbReference type="OrthoDB" id="10009339at2759"/>
<accession>A0A0R3TGT2</accession>
<evidence type="ECO:0000313" key="3">
    <source>
        <dbReference type="Proteomes" id="UP000278807"/>
    </source>
</evidence>
<evidence type="ECO:0000313" key="4">
    <source>
        <dbReference type="WBParaSite" id="HNAJ_0000627301-mRNA-1"/>
    </source>
</evidence>
<keyword evidence="3" id="KW-1185">Reference proteome</keyword>
<dbReference type="WBParaSite" id="HNAJ_0000627301-mRNA-1">
    <property type="protein sequence ID" value="HNAJ_0000627301-mRNA-1"/>
    <property type="gene ID" value="HNAJ_0000627301"/>
</dbReference>
<feature type="compositionally biased region" description="Acidic residues" evidence="1">
    <location>
        <begin position="135"/>
        <end position="150"/>
    </location>
</feature>
<protein>
    <submittedName>
        <fullName evidence="4">Nucleic acid binding protein</fullName>
    </submittedName>
</protein>
<dbReference type="EMBL" id="UZAE01006541">
    <property type="protein sequence ID" value="VDO02129.1"/>
    <property type="molecule type" value="Genomic_DNA"/>
</dbReference>
<evidence type="ECO:0000313" key="2">
    <source>
        <dbReference type="EMBL" id="VDO02129.1"/>
    </source>
</evidence>
<sequence length="306" mass="34450">MRWKNCNLILACFSQSGVHNPKTDRVQAVMAMDVPYRLFNHLLTTWLPTFCTPEPPKSPMANKTASSKGKSSIFKAISSKYPSFNGSQKEVSRVLEFLRDSGFRVEANTFANSEEKDFGQKDKKTTVETDKNSVEEESNAGENNEDEEEDRGSAKCLLMNDRGYLIAHPGFIEPIQGSRAFESYHISHREPLVAADLLNHIEFVRKVACVSYSQRTLERYHLYNTSYDGVVTNSAPGDHCTRYQFTLVPGTNLFVGLVHEAPQKQRQQRIRRSGDSGGCSPRSAFCACSTKDRRCLNCGRLEPLEC</sequence>
<reference evidence="2 3" key="2">
    <citation type="submission" date="2018-11" db="EMBL/GenBank/DDBJ databases">
        <authorList>
            <consortium name="Pathogen Informatics"/>
        </authorList>
    </citation>
    <scope>NUCLEOTIDE SEQUENCE [LARGE SCALE GENOMIC DNA]</scope>
</reference>